<gene>
    <name evidence="2" type="ORF">BCR43DRAFT_433121</name>
</gene>
<dbReference type="GO" id="GO:0004620">
    <property type="term" value="F:phospholipase activity"/>
    <property type="evidence" value="ECO:0007669"/>
    <property type="project" value="InterPro"/>
</dbReference>
<evidence type="ECO:0000313" key="2">
    <source>
        <dbReference type="EMBL" id="ORZ00312.1"/>
    </source>
</evidence>
<dbReference type="InterPro" id="IPR038885">
    <property type="entry name" value="PLB1"/>
</dbReference>
<evidence type="ECO:0008006" key="4">
    <source>
        <dbReference type="Google" id="ProtNLM"/>
    </source>
</evidence>
<dbReference type="SUPFAM" id="SSF52266">
    <property type="entry name" value="SGNH hydrolase"/>
    <property type="match status" value="1"/>
</dbReference>
<feature type="signal peptide" evidence="1">
    <location>
        <begin position="1"/>
        <end position="24"/>
    </location>
</feature>
<dbReference type="OMA" id="HPLYCAC"/>
<keyword evidence="3" id="KW-1185">Reference proteome</keyword>
<evidence type="ECO:0000313" key="3">
    <source>
        <dbReference type="Proteomes" id="UP000242180"/>
    </source>
</evidence>
<dbReference type="InterPro" id="IPR036514">
    <property type="entry name" value="SGNH_hydro_sf"/>
</dbReference>
<dbReference type="EMBL" id="MCGN01000002">
    <property type="protein sequence ID" value="ORZ00312.1"/>
    <property type="molecule type" value="Genomic_DNA"/>
</dbReference>
<keyword evidence="1" id="KW-0732">Signal</keyword>
<dbReference type="OrthoDB" id="10265800at2759"/>
<protein>
    <recommendedName>
        <fullName evidence="4">SGNH hydrolase-type esterase domain-containing protein</fullName>
    </recommendedName>
</protein>
<dbReference type="Proteomes" id="UP000242180">
    <property type="component" value="Unassembled WGS sequence"/>
</dbReference>
<dbReference type="PANTHER" id="PTHR21325">
    <property type="entry name" value="PHOSPHOLIPASE B, PLB1"/>
    <property type="match status" value="1"/>
</dbReference>
<feature type="chain" id="PRO_5010855391" description="SGNH hydrolase-type esterase domain-containing protein" evidence="1">
    <location>
        <begin position="25"/>
        <end position="334"/>
    </location>
</feature>
<evidence type="ECO:0000256" key="1">
    <source>
        <dbReference type="SAM" id="SignalP"/>
    </source>
</evidence>
<organism evidence="2 3">
    <name type="scientific">Syncephalastrum racemosum</name>
    <name type="common">Filamentous fungus</name>
    <dbReference type="NCBI Taxonomy" id="13706"/>
    <lineage>
        <taxon>Eukaryota</taxon>
        <taxon>Fungi</taxon>
        <taxon>Fungi incertae sedis</taxon>
        <taxon>Mucoromycota</taxon>
        <taxon>Mucoromycotina</taxon>
        <taxon>Mucoromycetes</taxon>
        <taxon>Mucorales</taxon>
        <taxon>Syncephalastraceae</taxon>
        <taxon>Syncephalastrum</taxon>
    </lineage>
</organism>
<dbReference type="PANTHER" id="PTHR21325:SF31">
    <property type="entry name" value="GH22081P-RELATED"/>
    <property type="match status" value="1"/>
</dbReference>
<dbReference type="InParanoid" id="A0A1X2HLZ3"/>
<accession>A0A1X2HLZ3</accession>
<dbReference type="Pfam" id="PF00657">
    <property type="entry name" value="Lipase_GDSL"/>
    <property type="match status" value="1"/>
</dbReference>
<dbReference type="Gene3D" id="3.40.50.1110">
    <property type="entry name" value="SGNH hydrolase"/>
    <property type="match status" value="1"/>
</dbReference>
<name>A0A1X2HLZ3_SYNRA</name>
<dbReference type="GO" id="GO:0006644">
    <property type="term" value="P:phospholipid metabolic process"/>
    <property type="evidence" value="ECO:0007669"/>
    <property type="project" value="TreeGrafter"/>
</dbReference>
<dbReference type="STRING" id="13706.A0A1X2HLZ3"/>
<dbReference type="AlphaFoldDB" id="A0A1X2HLZ3"/>
<reference evidence="2 3" key="1">
    <citation type="submission" date="2016-07" db="EMBL/GenBank/DDBJ databases">
        <title>Pervasive Adenine N6-methylation of Active Genes in Fungi.</title>
        <authorList>
            <consortium name="DOE Joint Genome Institute"/>
            <person name="Mondo S.J."/>
            <person name="Dannebaum R.O."/>
            <person name="Kuo R.C."/>
            <person name="Labutti K."/>
            <person name="Haridas S."/>
            <person name="Kuo A."/>
            <person name="Salamov A."/>
            <person name="Ahrendt S.R."/>
            <person name="Lipzen A."/>
            <person name="Sullivan W."/>
            <person name="Andreopoulos W.B."/>
            <person name="Clum A."/>
            <person name="Lindquist E."/>
            <person name="Daum C."/>
            <person name="Ramamoorthy G.K."/>
            <person name="Gryganskyi A."/>
            <person name="Culley D."/>
            <person name="Magnuson J.K."/>
            <person name="James T.Y."/>
            <person name="O'Malley M.A."/>
            <person name="Stajich J.E."/>
            <person name="Spatafora J.W."/>
            <person name="Visel A."/>
            <person name="Grigoriev I.V."/>
        </authorList>
    </citation>
    <scope>NUCLEOTIDE SEQUENCE [LARGE SCALE GENOMIC DNA]</scope>
    <source>
        <strain evidence="2 3">NRRL 2496</strain>
    </source>
</reference>
<proteinExistence type="predicted"/>
<dbReference type="InterPro" id="IPR001087">
    <property type="entry name" value="GDSL"/>
</dbReference>
<sequence length="334" mass="36683">MLIASPFLALGALVATTLLDNSHAESVTAISDCPALTARNGPANASDLRPDDIKVIGALGDSIMAGFAMEGMNPDGTGLLNISSIDEFRGQSYGAGGDAGAVTLPNFVNHYNSSLKGASLGRHLVEFCQSDICLDFFRFPKKDVLNSALSGAIAQNLDAEIDFLIHQMKSLPGVDYQNDWKMISIQIGSNDQCASCLTPWSSQVTAEKYGQYVEAAIQRIQNEIPRTLVNLLGVFKVSPVYYLTKNQSDYCHPLLNQDQLQFNRVECSCFFENENGLTKMDTLVDSYNSKLDAIYRKYQSQNNESFALAYQPANVDVSTFPVDVLRYVEQVRRV</sequence>
<comment type="caution">
    <text evidence="2">The sequence shown here is derived from an EMBL/GenBank/DDBJ whole genome shotgun (WGS) entry which is preliminary data.</text>
</comment>